<comment type="caution">
    <text evidence="7">The sequence shown here is derived from an EMBL/GenBank/DDBJ whole genome shotgun (WGS) entry which is preliminary data.</text>
</comment>
<evidence type="ECO:0000259" key="6">
    <source>
        <dbReference type="PROSITE" id="PS50850"/>
    </source>
</evidence>
<feature type="transmembrane region" description="Helical" evidence="5">
    <location>
        <begin position="357"/>
        <end position="375"/>
    </location>
</feature>
<dbReference type="SUPFAM" id="SSF103473">
    <property type="entry name" value="MFS general substrate transporter"/>
    <property type="match status" value="1"/>
</dbReference>
<dbReference type="EMBL" id="VIGI01000010">
    <property type="protein sequence ID" value="KAB8294735.1"/>
    <property type="molecule type" value="Genomic_DNA"/>
</dbReference>
<feature type="transmembrane region" description="Helical" evidence="5">
    <location>
        <begin position="317"/>
        <end position="337"/>
    </location>
</feature>
<dbReference type="PROSITE" id="PS50850">
    <property type="entry name" value="MFS"/>
    <property type="match status" value="1"/>
</dbReference>
<dbReference type="OrthoDB" id="10021397at2759"/>
<feature type="transmembrane region" description="Helical" evidence="5">
    <location>
        <begin position="50"/>
        <end position="76"/>
    </location>
</feature>
<evidence type="ECO:0000256" key="1">
    <source>
        <dbReference type="ARBA" id="ARBA00004141"/>
    </source>
</evidence>
<dbReference type="CDD" id="cd17502">
    <property type="entry name" value="MFS_Azr1_MDR_like"/>
    <property type="match status" value="1"/>
</dbReference>
<keyword evidence="2 5" id="KW-0812">Transmembrane</keyword>
<dbReference type="PANTHER" id="PTHR23501">
    <property type="entry name" value="MAJOR FACILITATOR SUPERFAMILY"/>
    <property type="match status" value="1"/>
</dbReference>
<feature type="domain" description="Major facilitator superfamily (MFS) profile" evidence="6">
    <location>
        <begin position="53"/>
        <end position="520"/>
    </location>
</feature>
<dbReference type="GO" id="GO:0022857">
    <property type="term" value="F:transmembrane transporter activity"/>
    <property type="evidence" value="ECO:0007669"/>
    <property type="project" value="InterPro"/>
</dbReference>
<accession>A0A5N6JYW8</accession>
<dbReference type="Proteomes" id="UP000326757">
    <property type="component" value="Unassembled WGS sequence"/>
</dbReference>
<reference evidence="7 8" key="1">
    <citation type="submission" date="2019-06" db="EMBL/GenBank/DDBJ databases">
        <title>Genome Sequence of the Brown Rot Fungal Pathogen Monilinia laxa.</title>
        <authorList>
            <person name="De Miccolis Angelini R.M."/>
            <person name="Landi L."/>
            <person name="Abate D."/>
            <person name="Pollastro S."/>
            <person name="Romanazzi G."/>
            <person name="Faretra F."/>
        </authorList>
    </citation>
    <scope>NUCLEOTIDE SEQUENCE [LARGE SCALE GENOMIC DNA]</scope>
    <source>
        <strain evidence="7 8">Mlax316</strain>
    </source>
</reference>
<feature type="transmembrane region" description="Helical" evidence="5">
    <location>
        <begin position="382"/>
        <end position="402"/>
    </location>
</feature>
<organism evidence="7 8">
    <name type="scientific">Monilinia laxa</name>
    <name type="common">Brown rot fungus</name>
    <name type="synonym">Sclerotinia laxa</name>
    <dbReference type="NCBI Taxonomy" id="61186"/>
    <lineage>
        <taxon>Eukaryota</taxon>
        <taxon>Fungi</taxon>
        <taxon>Dikarya</taxon>
        <taxon>Ascomycota</taxon>
        <taxon>Pezizomycotina</taxon>
        <taxon>Leotiomycetes</taxon>
        <taxon>Helotiales</taxon>
        <taxon>Sclerotiniaceae</taxon>
        <taxon>Monilinia</taxon>
    </lineage>
</organism>
<dbReference type="Pfam" id="PF07690">
    <property type="entry name" value="MFS_1"/>
    <property type="match status" value="1"/>
</dbReference>
<dbReference type="AlphaFoldDB" id="A0A5N6JYW8"/>
<dbReference type="PANTHER" id="PTHR23501:SF199">
    <property type="entry name" value="MFS EFFLUX TRANSPORTER INPD-RELATED"/>
    <property type="match status" value="1"/>
</dbReference>
<evidence type="ECO:0000313" key="7">
    <source>
        <dbReference type="EMBL" id="KAB8294735.1"/>
    </source>
</evidence>
<protein>
    <recommendedName>
        <fullName evidence="6">Major facilitator superfamily (MFS) profile domain-containing protein</fullName>
    </recommendedName>
</protein>
<feature type="transmembrane region" description="Helical" evidence="5">
    <location>
        <begin position="280"/>
        <end position="297"/>
    </location>
</feature>
<name>A0A5N6JYW8_MONLA</name>
<dbReference type="FunFam" id="1.20.1250.20:FF:000196">
    <property type="entry name" value="MFS toxin efflux pump (AflT)"/>
    <property type="match status" value="1"/>
</dbReference>
<dbReference type="GO" id="GO:0005886">
    <property type="term" value="C:plasma membrane"/>
    <property type="evidence" value="ECO:0007669"/>
    <property type="project" value="TreeGrafter"/>
</dbReference>
<feature type="transmembrane region" description="Helical" evidence="5">
    <location>
        <begin position="249"/>
        <end position="268"/>
    </location>
</feature>
<feature type="transmembrane region" description="Helical" evidence="5">
    <location>
        <begin position="117"/>
        <end position="137"/>
    </location>
</feature>
<feature type="transmembrane region" description="Helical" evidence="5">
    <location>
        <begin position="208"/>
        <end position="228"/>
    </location>
</feature>
<evidence type="ECO:0000256" key="5">
    <source>
        <dbReference type="SAM" id="Phobius"/>
    </source>
</evidence>
<dbReference type="Gene3D" id="1.20.1720.10">
    <property type="entry name" value="Multidrug resistance protein D"/>
    <property type="match status" value="1"/>
</dbReference>
<feature type="transmembrane region" description="Helical" evidence="5">
    <location>
        <begin position="522"/>
        <end position="544"/>
    </location>
</feature>
<sequence length="580" mass="62907">MILQQGRALSSKETESIDKDASAVTVTGTLSPSSLESSEPDSLFLHSWRLAAVIGSLFLGIFLLALDMNIIAVAIPRITSDFHALDDVAWYGSAYLLTVTAFQPSFGNLYKYFDPKIVYMGSIALFELGSILCAAAPSSSVLIGGRSVLGFGAAGIYQGSLAIVNFVVELEKRPMYQGIVISSFAISVCIGPILGGVFTDKANWRWCFWINVPMGAVVLVFIMVFFRIRGTQNSNRSLSLSTKLRRMDVFGVLLFLGAIYCLLLALQWGGQTMPWRSSKVIGLFVGFGLLIMSFAVLQWKRGGHATIPLQILRQRSIFMGSIFLMLFGMMSFVYAYYLPIYFQSIQGITAIQSGTRFIAIVLPQIIGLSLTGAVVTKWGYYVPYMILGTMIAMVGAGLLTTIDTNTSTVRWAAYMVTNGWGTGMAQQLPYTALQIVLSEEDAPTGNAIAVFMYQIGSSVSVSIAQSLFLSRLQTSVPAHTTAVSAEAVIKVGATGLLDLAGGSSILLAALREAYTIAIRDAMYYALAAASLSLPFACGMQWFNLKKVAEKRRKGKEDRKYNNQLGSSAMIISGPEKVEVV</sequence>
<keyword evidence="4 5" id="KW-0472">Membrane</keyword>
<comment type="subcellular location">
    <subcellularLocation>
        <location evidence="1">Membrane</location>
        <topology evidence="1">Multi-pass membrane protein</topology>
    </subcellularLocation>
</comment>
<keyword evidence="8" id="KW-1185">Reference proteome</keyword>
<proteinExistence type="predicted"/>
<dbReference type="InterPro" id="IPR036259">
    <property type="entry name" value="MFS_trans_sf"/>
</dbReference>
<dbReference type="FunFam" id="1.20.1720.10:FF:000012">
    <property type="entry name" value="MFS toxin efflux pump (AflT)"/>
    <property type="match status" value="1"/>
</dbReference>
<evidence type="ECO:0000256" key="2">
    <source>
        <dbReference type="ARBA" id="ARBA00022692"/>
    </source>
</evidence>
<dbReference type="InterPro" id="IPR011701">
    <property type="entry name" value="MFS"/>
</dbReference>
<feature type="transmembrane region" description="Helical" evidence="5">
    <location>
        <begin position="149"/>
        <end position="168"/>
    </location>
</feature>
<dbReference type="Gene3D" id="1.20.1250.20">
    <property type="entry name" value="MFS general substrate transporter like domains"/>
    <property type="match status" value="1"/>
</dbReference>
<dbReference type="InterPro" id="IPR020846">
    <property type="entry name" value="MFS_dom"/>
</dbReference>
<evidence type="ECO:0000256" key="3">
    <source>
        <dbReference type="ARBA" id="ARBA00022989"/>
    </source>
</evidence>
<keyword evidence="3 5" id="KW-1133">Transmembrane helix</keyword>
<evidence type="ECO:0000313" key="8">
    <source>
        <dbReference type="Proteomes" id="UP000326757"/>
    </source>
</evidence>
<feature type="transmembrane region" description="Helical" evidence="5">
    <location>
        <begin position="88"/>
        <end position="110"/>
    </location>
</feature>
<evidence type="ECO:0000256" key="4">
    <source>
        <dbReference type="ARBA" id="ARBA00023136"/>
    </source>
</evidence>
<feature type="transmembrane region" description="Helical" evidence="5">
    <location>
        <begin position="175"/>
        <end position="196"/>
    </location>
</feature>
<gene>
    <name evidence="7" type="ORF">EYC80_006697</name>
</gene>